<dbReference type="RefSeq" id="WP_062491643.1">
    <property type="nucleotide sequence ID" value="NZ_BOVJ01000088.1"/>
</dbReference>
<comment type="caution">
    <text evidence="2">The sequence shown here is derived from an EMBL/GenBank/DDBJ whole genome shotgun (WGS) entry which is preliminary data.</text>
</comment>
<keyword evidence="3" id="KW-1185">Reference proteome</keyword>
<evidence type="ECO:0000313" key="2">
    <source>
        <dbReference type="EMBL" id="GIQ64280.1"/>
    </source>
</evidence>
<reference evidence="2 3" key="1">
    <citation type="submission" date="2021-04" db="EMBL/GenBank/DDBJ databases">
        <title>Draft genome sequence of Paenibacillus cisolokensis, LC2-13A.</title>
        <authorList>
            <person name="Uke A."/>
            <person name="Chhe C."/>
            <person name="Baramee S."/>
            <person name="Kosugi A."/>
        </authorList>
    </citation>
    <scope>NUCLEOTIDE SEQUENCE [LARGE SCALE GENOMIC DNA]</scope>
    <source>
        <strain evidence="2 3">LC2-13A</strain>
    </source>
</reference>
<evidence type="ECO:0000259" key="1">
    <source>
        <dbReference type="SMART" id="SM00850"/>
    </source>
</evidence>
<name>A0ABQ4N7Y6_9BACL</name>
<dbReference type="Proteomes" id="UP000680304">
    <property type="component" value="Unassembled WGS sequence"/>
</dbReference>
<dbReference type="SMART" id="SM00850">
    <property type="entry name" value="LytTR"/>
    <property type="match status" value="1"/>
</dbReference>
<accession>A0ABQ4N7Y6</accession>
<gene>
    <name evidence="2" type="ORF">PACILC2_28480</name>
</gene>
<dbReference type="Pfam" id="PF04397">
    <property type="entry name" value="LytTR"/>
    <property type="match status" value="1"/>
</dbReference>
<evidence type="ECO:0000313" key="3">
    <source>
        <dbReference type="Proteomes" id="UP000680304"/>
    </source>
</evidence>
<organism evidence="2 3">
    <name type="scientific">Paenibacillus cisolokensis</name>
    <dbReference type="NCBI Taxonomy" id="1658519"/>
    <lineage>
        <taxon>Bacteria</taxon>
        <taxon>Bacillati</taxon>
        <taxon>Bacillota</taxon>
        <taxon>Bacilli</taxon>
        <taxon>Bacillales</taxon>
        <taxon>Paenibacillaceae</taxon>
        <taxon>Paenibacillus</taxon>
    </lineage>
</organism>
<dbReference type="InterPro" id="IPR007492">
    <property type="entry name" value="LytTR_DNA-bd_dom"/>
</dbReference>
<feature type="domain" description="HTH LytTR-type" evidence="1">
    <location>
        <begin position="10"/>
        <end position="109"/>
    </location>
</feature>
<proteinExistence type="predicted"/>
<sequence>MKVPLLSDTGQPSIIDINEVLIIKTTSNGPEFHTKEGVYYFPSTAKELMELFADYGFDKLDRCNLVNMNLAQAYDEKQRKVYFENPWDKHSQYASVSEANQKKVQHLIRESEDTKVAYKGLSSRFRIGKSST</sequence>
<dbReference type="EMBL" id="BOVJ01000088">
    <property type="protein sequence ID" value="GIQ64280.1"/>
    <property type="molecule type" value="Genomic_DNA"/>
</dbReference>
<protein>
    <recommendedName>
        <fullName evidence="1">HTH LytTR-type domain-containing protein</fullName>
    </recommendedName>
</protein>
<dbReference type="Gene3D" id="2.40.50.1020">
    <property type="entry name" value="LytTr DNA-binding domain"/>
    <property type="match status" value="1"/>
</dbReference>